<feature type="transmembrane region" description="Helical" evidence="1">
    <location>
        <begin position="754"/>
        <end position="771"/>
    </location>
</feature>
<feature type="domain" description="AMP-dependent synthetase/ligase" evidence="2">
    <location>
        <begin position="7"/>
        <end position="334"/>
    </location>
</feature>
<dbReference type="RefSeq" id="WP_097281401.1">
    <property type="nucleotide sequence ID" value="NZ_OCNJ01000014.1"/>
</dbReference>
<name>A0A286H0I8_9PROT</name>
<evidence type="ECO:0000256" key="1">
    <source>
        <dbReference type="SAM" id="Phobius"/>
    </source>
</evidence>
<dbReference type="EMBL" id="OCNJ01000014">
    <property type="protein sequence ID" value="SOE00859.1"/>
    <property type="molecule type" value="Genomic_DNA"/>
</dbReference>
<evidence type="ECO:0000259" key="2">
    <source>
        <dbReference type="Pfam" id="PF00501"/>
    </source>
</evidence>
<reference evidence="4" key="1">
    <citation type="submission" date="2017-09" db="EMBL/GenBank/DDBJ databases">
        <authorList>
            <person name="Varghese N."/>
            <person name="Submissions S."/>
        </authorList>
    </citation>
    <scope>NUCLEOTIDE SEQUENCE [LARGE SCALE GENOMIC DNA]</scope>
    <source>
        <strain evidence="4">USBA 140</strain>
    </source>
</reference>
<feature type="transmembrane region" description="Helical" evidence="1">
    <location>
        <begin position="561"/>
        <end position="580"/>
    </location>
</feature>
<dbReference type="InterPro" id="IPR000873">
    <property type="entry name" value="AMP-dep_synth/lig_dom"/>
</dbReference>
<evidence type="ECO:0000313" key="4">
    <source>
        <dbReference type="Proteomes" id="UP000219621"/>
    </source>
</evidence>
<organism evidence="3 4">
    <name type="scientific">Caenispirillum bisanense</name>
    <dbReference type="NCBI Taxonomy" id="414052"/>
    <lineage>
        <taxon>Bacteria</taxon>
        <taxon>Pseudomonadati</taxon>
        <taxon>Pseudomonadota</taxon>
        <taxon>Alphaproteobacteria</taxon>
        <taxon>Rhodospirillales</taxon>
        <taxon>Novispirillaceae</taxon>
        <taxon>Caenispirillum</taxon>
    </lineage>
</organism>
<feature type="transmembrane region" description="Helical" evidence="1">
    <location>
        <begin position="677"/>
        <end position="693"/>
    </location>
</feature>
<protein>
    <submittedName>
        <fullName evidence="3">Acyl-CoA synthetase (AMP-forming)/AMP-acid ligase II</fullName>
    </submittedName>
</protein>
<evidence type="ECO:0000313" key="3">
    <source>
        <dbReference type="EMBL" id="SOE00859.1"/>
    </source>
</evidence>
<keyword evidence="3" id="KW-0436">Ligase</keyword>
<keyword evidence="1" id="KW-0812">Transmembrane</keyword>
<accession>A0A286H0I8</accession>
<dbReference type="Gene3D" id="3.40.50.12780">
    <property type="entry name" value="N-terminal domain of ligase-like"/>
    <property type="match status" value="1"/>
</dbReference>
<feature type="transmembrane region" description="Helical" evidence="1">
    <location>
        <begin position="644"/>
        <end position="665"/>
    </location>
</feature>
<sequence length="863" mass="93132">MTATAFFHDLDRHGDAPALVFPGGRCVTYADLARRVAVQATRYGAQRTLVAVEARLSDHAVVAYLAALQGGHAVALLPPGKAGVADTFVRDFRPDYVVRLRDGRWRTDETGAAAEDDPPLHPDLALLLSTSGSTGQSRAVRLSAAAVQSNAASIGRYLGLTPADRGLLALPLHYSYGLSVLNSHLAVGASVLVQEKFILDAGFVDDLRDARCTTMAGVPYSYELLERIGFRDAALPDLRAMTVAGGRLDPALVRRYHLHMSRRGGRFFVMYGQTEATARIAYLPPEHLPAAADRIGIAIPGGALALVDESGAEIDGSGRAGELVYRGPNVMMGYAHDRPDLTRGPELAELRTGDLAERDPDGLYRIVGRLRRMSKIAGIRVGHDGLEAALAAAGVQGAVVGDDRTILAAYTSGQPPCEVRRLLVESSGLPAAHVRALALDALPRLPTGKIDYETLRGELLRPAEQAASDVATLFRETFFPQAVGDGDTFVGLGGDSLRHVQVSIGLERALGHIPDGWETMPVRRLAALRRKETAGRGCEIGSDLLIRTLAALLVVVHHATLWPIPGGAAALMMLVGYSLARFQYDALVEGRFSRVLRPVGSLLVPYAALVVGFSAAWQQVPWASVFLVGNLGFADPDHHTMLPLAYWFVEAFVQLTLLWIGVMAIPPVRRYARRDPFGFGLGFLAAALAVRLAQPLVWDMDWRRIFALHWNLYLAAFGWCAVFAVSLRQKWLLLAAAVVVMPLMAYTGGNWTSSWVKFLLQIPVLSVLLFAPRIRLPRRLFALIVPFGVASYHIYLFHGLAPDLLRAAFGEDIAGPPVTVAVIATGVALGLVAHRVQDALLRALARLRAARRPVAGPSFAPAE</sequence>
<gene>
    <name evidence="3" type="ORF">SAMN05421508_11472</name>
</gene>
<dbReference type="SUPFAM" id="SSF56801">
    <property type="entry name" value="Acetyl-CoA synthetase-like"/>
    <property type="match status" value="1"/>
</dbReference>
<keyword evidence="1" id="KW-0472">Membrane</keyword>
<feature type="transmembrane region" description="Helical" evidence="1">
    <location>
        <begin position="731"/>
        <end position="748"/>
    </location>
</feature>
<proteinExistence type="predicted"/>
<dbReference type="PANTHER" id="PTHR43767:SF10">
    <property type="entry name" value="SURFACTIN SYNTHASE SUBUNIT 1"/>
    <property type="match status" value="1"/>
</dbReference>
<dbReference type="PANTHER" id="PTHR43767">
    <property type="entry name" value="LONG-CHAIN-FATTY-ACID--COA LIGASE"/>
    <property type="match status" value="1"/>
</dbReference>
<keyword evidence="1" id="KW-1133">Transmembrane helix</keyword>
<dbReference type="Proteomes" id="UP000219621">
    <property type="component" value="Unassembled WGS sequence"/>
</dbReference>
<keyword evidence="4" id="KW-1185">Reference proteome</keyword>
<feature type="transmembrane region" description="Helical" evidence="1">
    <location>
        <begin position="813"/>
        <end position="833"/>
    </location>
</feature>
<dbReference type="AlphaFoldDB" id="A0A286H0I8"/>
<feature type="transmembrane region" description="Helical" evidence="1">
    <location>
        <begin position="601"/>
        <end position="624"/>
    </location>
</feature>
<dbReference type="Pfam" id="PF00501">
    <property type="entry name" value="AMP-binding"/>
    <property type="match status" value="1"/>
</dbReference>
<dbReference type="InterPro" id="IPR042099">
    <property type="entry name" value="ANL_N_sf"/>
</dbReference>
<feature type="transmembrane region" description="Helical" evidence="1">
    <location>
        <begin position="705"/>
        <end position="724"/>
    </location>
</feature>
<dbReference type="InterPro" id="IPR050237">
    <property type="entry name" value="ATP-dep_AMP-bd_enzyme"/>
</dbReference>
<feature type="transmembrane region" description="Helical" evidence="1">
    <location>
        <begin position="780"/>
        <end position="801"/>
    </location>
</feature>
<dbReference type="OrthoDB" id="9803968at2"/>
<dbReference type="GO" id="GO:0016874">
    <property type="term" value="F:ligase activity"/>
    <property type="evidence" value="ECO:0007669"/>
    <property type="project" value="UniProtKB-KW"/>
</dbReference>